<feature type="transmembrane region" description="Helical" evidence="2">
    <location>
        <begin position="1037"/>
        <end position="1056"/>
    </location>
</feature>
<feature type="compositionally biased region" description="Basic and acidic residues" evidence="1">
    <location>
        <begin position="81"/>
        <end position="97"/>
    </location>
</feature>
<organism evidence="3 4">
    <name type="scientific">Seminavis robusta</name>
    <dbReference type="NCBI Taxonomy" id="568900"/>
    <lineage>
        <taxon>Eukaryota</taxon>
        <taxon>Sar</taxon>
        <taxon>Stramenopiles</taxon>
        <taxon>Ochrophyta</taxon>
        <taxon>Bacillariophyta</taxon>
        <taxon>Bacillariophyceae</taxon>
        <taxon>Bacillariophycidae</taxon>
        <taxon>Naviculales</taxon>
        <taxon>Naviculaceae</taxon>
        <taxon>Seminavis</taxon>
    </lineage>
</organism>
<feature type="transmembrane region" description="Helical" evidence="2">
    <location>
        <begin position="1415"/>
        <end position="1439"/>
    </location>
</feature>
<feature type="transmembrane region" description="Helical" evidence="2">
    <location>
        <begin position="940"/>
        <end position="958"/>
    </location>
</feature>
<feature type="transmembrane region" description="Helical" evidence="2">
    <location>
        <begin position="492"/>
        <end position="510"/>
    </location>
</feature>
<evidence type="ECO:0000313" key="4">
    <source>
        <dbReference type="Proteomes" id="UP001153069"/>
    </source>
</evidence>
<evidence type="ECO:0000256" key="1">
    <source>
        <dbReference type="SAM" id="MobiDB-lite"/>
    </source>
</evidence>
<feature type="transmembrane region" description="Helical" evidence="2">
    <location>
        <begin position="1195"/>
        <end position="1216"/>
    </location>
</feature>
<feature type="transmembrane region" description="Helical" evidence="2">
    <location>
        <begin position="589"/>
        <end position="608"/>
    </location>
</feature>
<keyword evidence="2" id="KW-0472">Membrane</keyword>
<feature type="transmembrane region" description="Helical" evidence="2">
    <location>
        <begin position="271"/>
        <end position="290"/>
    </location>
</feature>
<feature type="transmembrane region" description="Helical" evidence="2">
    <location>
        <begin position="1287"/>
        <end position="1311"/>
    </location>
</feature>
<evidence type="ECO:0000256" key="2">
    <source>
        <dbReference type="SAM" id="Phobius"/>
    </source>
</evidence>
<comment type="caution">
    <text evidence="3">The sequence shown here is derived from an EMBL/GenBank/DDBJ whole genome shotgun (WGS) entry which is preliminary data.</text>
</comment>
<feature type="transmembrane region" description="Helical" evidence="2">
    <location>
        <begin position="681"/>
        <end position="701"/>
    </location>
</feature>
<feature type="transmembrane region" description="Helical" evidence="2">
    <location>
        <begin position="842"/>
        <end position="866"/>
    </location>
</feature>
<accession>A0A9N8H2R5</accession>
<feature type="transmembrane region" description="Helical" evidence="2">
    <location>
        <begin position="752"/>
        <end position="780"/>
    </location>
</feature>
<evidence type="ECO:0000313" key="3">
    <source>
        <dbReference type="EMBL" id="CAB9497050.1"/>
    </source>
</evidence>
<name>A0A9N8H2R5_9STRA</name>
<keyword evidence="2" id="KW-1133">Transmembrane helix</keyword>
<feature type="transmembrane region" description="Helical" evidence="2">
    <location>
        <begin position="970"/>
        <end position="993"/>
    </location>
</feature>
<feature type="transmembrane region" description="Helical" evidence="2">
    <location>
        <begin position="901"/>
        <end position="920"/>
    </location>
</feature>
<dbReference type="Pfam" id="PF03842">
    <property type="entry name" value="Silic_transp"/>
    <property type="match status" value="3"/>
</dbReference>
<feature type="transmembrane region" description="Helical" evidence="2">
    <location>
        <begin position="801"/>
        <end position="822"/>
    </location>
</feature>
<feature type="transmembrane region" description="Helical" evidence="2">
    <location>
        <begin position="1248"/>
        <end position="1267"/>
    </location>
</feature>
<gene>
    <name evidence="3" type="ORF">SEMRO_13_G010050.1</name>
</gene>
<feature type="transmembrane region" description="Helical" evidence="2">
    <location>
        <begin position="620"/>
        <end position="638"/>
    </location>
</feature>
<keyword evidence="2" id="KW-0812">Transmembrane</keyword>
<reference evidence="3" key="1">
    <citation type="submission" date="2020-06" db="EMBL/GenBank/DDBJ databases">
        <authorList>
            <consortium name="Plant Systems Biology data submission"/>
        </authorList>
    </citation>
    <scope>NUCLEOTIDE SEQUENCE</scope>
    <source>
        <strain evidence="3">D6</strain>
    </source>
</reference>
<feature type="transmembrane region" description="Helical" evidence="2">
    <location>
        <begin position="310"/>
        <end position="334"/>
    </location>
</feature>
<feature type="transmembrane region" description="Helical" evidence="2">
    <location>
        <begin position="1068"/>
        <end position="1085"/>
    </location>
</feature>
<feature type="transmembrane region" description="Helical" evidence="2">
    <location>
        <begin position="390"/>
        <end position="420"/>
    </location>
</feature>
<feature type="transmembrane region" description="Helical" evidence="2">
    <location>
        <begin position="355"/>
        <end position="378"/>
    </location>
</feature>
<feature type="region of interest" description="Disordered" evidence="1">
    <location>
        <begin position="81"/>
        <end position="129"/>
    </location>
</feature>
<feature type="transmembrane region" description="Helical" evidence="2">
    <location>
        <begin position="1379"/>
        <end position="1403"/>
    </location>
</feature>
<feature type="transmembrane region" description="Helical" evidence="2">
    <location>
        <begin position="1163"/>
        <end position="1183"/>
    </location>
</feature>
<keyword evidence="4" id="KW-1185">Reference proteome</keyword>
<feature type="transmembrane region" description="Helical" evidence="2">
    <location>
        <begin position="143"/>
        <end position="162"/>
    </location>
</feature>
<dbReference type="Proteomes" id="UP001153069">
    <property type="component" value="Unassembled WGS sequence"/>
</dbReference>
<dbReference type="GO" id="GO:0015708">
    <property type="term" value="P:silicic acid import across plasma membrane"/>
    <property type="evidence" value="ECO:0007669"/>
    <property type="project" value="InterPro"/>
</dbReference>
<feature type="transmembrane region" description="Helical" evidence="2">
    <location>
        <begin position="522"/>
        <end position="546"/>
    </location>
</feature>
<dbReference type="EMBL" id="CAICTM010000013">
    <property type="protein sequence ID" value="CAB9497050.1"/>
    <property type="molecule type" value="Genomic_DNA"/>
</dbReference>
<dbReference type="InterPro" id="IPR004693">
    <property type="entry name" value="Silicon_transpt"/>
</dbReference>
<proteinExistence type="predicted"/>
<feature type="transmembrane region" description="Helical" evidence="2">
    <location>
        <begin position="240"/>
        <end position="259"/>
    </location>
</feature>
<feature type="transmembrane region" description="Helical" evidence="2">
    <location>
        <begin position="174"/>
        <end position="192"/>
    </location>
</feature>
<dbReference type="OrthoDB" id="189428at2759"/>
<feature type="transmembrane region" description="Helical" evidence="2">
    <location>
        <begin position="1132"/>
        <end position="1156"/>
    </location>
</feature>
<protein>
    <submittedName>
        <fullName evidence="3">Uncharacterized protein</fullName>
    </submittedName>
</protein>
<sequence>MSIQDGNYVIEVSSDEEGSTTELKLDDVGDTAFKNAYCNRNPFTYHTDDEDEEASVGDDDMGNVQFHVANGHGELVQFPEETRGDTSHLSESDEKSLGSDSLSYSGFPSRDKLEYEEQEEMPPPLKRGGGRSVIGAGVESIKYIFSMVLLVFSVIVVSASIFASQTVATAESGIHPIAAFVIFWFLICWLAMMEGGQGALVGLQPIEPELYEQTHHKAAMVARYSQKGDNMERFIVGRQFLVVLVVFVMNMMASATADADVLGLSGVMKEIFLSTGVSLMMVAIVIGQLTAQVNAANCMIDFINNYFMLFTLWLSLMIEFSGLLHCVYLVQMIFAKIAGTPIETAPRNLLQTIFFWVRVLLSLVILAFALAVTLQALFDGNTAMWEGVPSGVSVVVLFLLMAFVGLMEGMQIALFAVVNLPEEELQRHPRAFANCQFTFTGQNLQAFLIGRQICATICMFVVARITTLAVPAGEPNIFDVNDGLQQFFNTGLLGALITTVLASLVWRIIASSFPVAFLSNPVIYWIIRLCLLLEHSGVCSSAWVLARFHKPFVGYQPDEVHLDGADPHTAEPVTRRDKDIDRMSTVFKFTYSLALHGFAVVLVIAAMFQQQTAATADMGIPPIAAFVIFWFLIAWLAMMEGGQGALVGLQPIDPKRYAGSHPKTLMSTKIIHNGDNMERFIVGRQFLVVLVVFVINMMASAIKNPSVLGLGDLLTEIFVNSGLSLILVTITIGQLTAQVNAANCMLDFLNNYFMVFTSWISLAIEFSGLLHCVYLVQIVFSKVTGQATEGTEKPNSALQSLFFWARVLVSLAILGFSFAVILKALFDGNTTMWEGVPQAVSVVIFFVLMFFVGLMEGMQIALFAVINMEEEEVQNHSVAHANCKLVFTGQNLQAFLIGRQVCVTICMFVVARITTLAVPADEPNIFGVSNGTQVFFDTGLLGALITTVVASLVWRIVASSFPLAFLSNPLIYLIIRICLVLETSGVCSAAWVLGRWNKLIAGYQPDEVYLEDAEPHTDEPVTRRDKDVDVTVTVIKYVYSTALLVFSVVVVMAAVFSEQTLLSKEAHPAVAFIVLWVLVIWLAMMEGGQGCLVGLQPVDKTLYSHSHPTALRSTALAHRGDNMERFIVGRQFLVVLVVFVINMCGAALSGTTVLNLPTLANEIFVASGVAMMLMTIVIGQLTAQVNAANCMLDFINNYFMVFTTHASLAIEFSGLLHSVYLVQMFFGLCTGNAGGDGGGRSNVQKAFFWSRVLMSLGILGLSFAVTLEALFSGKTAMWEGVPNGVSVVVFFALMCFVGLMEGMQIALFAVINMPEDMLQSSTFANKTCKLTFEGNNLQAFLIGRQICVTICMFVVARITTIVVEEGESNIFGISNGLQAFLNTGLLGAIITTLVASLGWRIVASSFPVAFLSNPLVYMILRLCLLLEHTGVCSSAWLLAIIQRAVLGYKVDEDYIGTPEERAAATKTDTTEEYLQSIHA</sequence>
<feature type="transmembrane region" description="Helical" evidence="2">
    <location>
        <begin position="713"/>
        <end position="732"/>
    </location>
</feature>